<dbReference type="AlphaFoldDB" id="V4U1Z1"/>
<dbReference type="Gene3D" id="1.20.1280.50">
    <property type="match status" value="1"/>
</dbReference>
<dbReference type="SMART" id="SM00256">
    <property type="entry name" value="FBOX"/>
    <property type="match status" value="1"/>
</dbReference>
<dbReference type="PROSITE" id="PS50181">
    <property type="entry name" value="FBOX"/>
    <property type="match status" value="1"/>
</dbReference>
<dbReference type="InParanoid" id="V4U1Z1"/>
<evidence type="ECO:0000259" key="1">
    <source>
        <dbReference type="PROSITE" id="PS50181"/>
    </source>
</evidence>
<dbReference type="Pfam" id="PF00646">
    <property type="entry name" value="F-box"/>
    <property type="match status" value="1"/>
</dbReference>
<protein>
    <recommendedName>
        <fullName evidence="1">F-box domain-containing protein</fullName>
    </recommendedName>
</protein>
<feature type="domain" description="F-box" evidence="1">
    <location>
        <begin position="22"/>
        <end position="68"/>
    </location>
</feature>
<dbReference type="KEGG" id="cic:CICLE_v10006275mg"/>
<dbReference type="InterPro" id="IPR001810">
    <property type="entry name" value="F-box_dom"/>
</dbReference>
<dbReference type="EMBL" id="KI537036">
    <property type="protein sequence ID" value="ESR33239.1"/>
    <property type="molecule type" value="Genomic_DNA"/>
</dbReference>
<keyword evidence="3" id="KW-1185">Reference proteome</keyword>
<dbReference type="Proteomes" id="UP000030687">
    <property type="component" value="Unassembled WGS sequence"/>
</dbReference>
<dbReference type="Gramene" id="ESR33239">
    <property type="protein sequence ID" value="ESR33239"/>
    <property type="gene ID" value="CICLE_v10006275mg"/>
</dbReference>
<evidence type="ECO:0000313" key="2">
    <source>
        <dbReference type="EMBL" id="ESR33239.1"/>
    </source>
</evidence>
<name>V4U1Z1_CITCL</name>
<sequence length="109" mass="12287">MGTLERVIEADGSYQIEVSGSQVPFQRLPVDIVLEILLQLPFEYLGRLKCVGSAFNSLLKDPHFVREHHASITKCKEGNECHCLVLSERHKDAAGFSSVFHKDDAQNYK</sequence>
<organism evidence="2 3">
    <name type="scientific">Citrus clementina</name>
    <name type="common">Clementine</name>
    <name type="synonym">Citrus deliciosa x Citrus sinensis</name>
    <dbReference type="NCBI Taxonomy" id="85681"/>
    <lineage>
        <taxon>Eukaryota</taxon>
        <taxon>Viridiplantae</taxon>
        <taxon>Streptophyta</taxon>
        <taxon>Embryophyta</taxon>
        <taxon>Tracheophyta</taxon>
        <taxon>Spermatophyta</taxon>
        <taxon>Magnoliopsida</taxon>
        <taxon>eudicotyledons</taxon>
        <taxon>Gunneridae</taxon>
        <taxon>Pentapetalae</taxon>
        <taxon>rosids</taxon>
        <taxon>malvids</taxon>
        <taxon>Sapindales</taxon>
        <taxon>Rutaceae</taxon>
        <taxon>Aurantioideae</taxon>
        <taxon>Citrus</taxon>
    </lineage>
</organism>
<gene>
    <name evidence="2" type="ORF">CICLE_v10006275mg</name>
</gene>
<dbReference type="InterPro" id="IPR036047">
    <property type="entry name" value="F-box-like_dom_sf"/>
</dbReference>
<dbReference type="SUPFAM" id="SSF81383">
    <property type="entry name" value="F-box domain"/>
    <property type="match status" value="1"/>
</dbReference>
<reference evidence="2 3" key="1">
    <citation type="submission" date="2013-10" db="EMBL/GenBank/DDBJ databases">
        <authorList>
            <consortium name="International Citrus Genome Consortium"/>
            <person name="Jenkins J."/>
            <person name="Schmutz J."/>
            <person name="Prochnik S."/>
            <person name="Rokhsar D."/>
            <person name="Gmitter F."/>
            <person name="Ollitrault P."/>
            <person name="Machado M."/>
            <person name="Talon M."/>
            <person name="Wincker P."/>
            <person name="Jaillon O."/>
            <person name="Morgante M."/>
        </authorList>
    </citation>
    <scope>NUCLEOTIDE SEQUENCE</scope>
    <source>
        <strain evidence="3">cv. Clemenules</strain>
    </source>
</reference>
<accession>V4U1Z1</accession>
<evidence type="ECO:0000313" key="3">
    <source>
        <dbReference type="Proteomes" id="UP000030687"/>
    </source>
</evidence>
<proteinExistence type="predicted"/>